<protein>
    <submittedName>
        <fullName evidence="1">Uncharacterized protein</fullName>
    </submittedName>
</protein>
<dbReference type="Proteomes" id="UP001175226">
    <property type="component" value="Unassembled WGS sequence"/>
</dbReference>
<name>A0AA39J519_9AGAR</name>
<keyword evidence="2" id="KW-1185">Reference proteome</keyword>
<evidence type="ECO:0000313" key="2">
    <source>
        <dbReference type="Proteomes" id="UP001175226"/>
    </source>
</evidence>
<organism evidence="1 2">
    <name type="scientific">Armillaria borealis</name>
    <dbReference type="NCBI Taxonomy" id="47425"/>
    <lineage>
        <taxon>Eukaryota</taxon>
        <taxon>Fungi</taxon>
        <taxon>Dikarya</taxon>
        <taxon>Basidiomycota</taxon>
        <taxon>Agaricomycotina</taxon>
        <taxon>Agaricomycetes</taxon>
        <taxon>Agaricomycetidae</taxon>
        <taxon>Agaricales</taxon>
        <taxon>Marasmiineae</taxon>
        <taxon>Physalacriaceae</taxon>
        <taxon>Armillaria</taxon>
    </lineage>
</organism>
<accession>A0AA39J519</accession>
<comment type="caution">
    <text evidence="1">The sequence shown here is derived from an EMBL/GenBank/DDBJ whole genome shotgun (WGS) entry which is preliminary data.</text>
</comment>
<reference evidence="1" key="1">
    <citation type="submission" date="2023-06" db="EMBL/GenBank/DDBJ databases">
        <authorList>
            <consortium name="Lawrence Berkeley National Laboratory"/>
            <person name="Ahrendt S."/>
            <person name="Sahu N."/>
            <person name="Indic B."/>
            <person name="Wong-Bajracharya J."/>
            <person name="Merenyi Z."/>
            <person name="Ke H.-M."/>
            <person name="Monk M."/>
            <person name="Kocsube S."/>
            <person name="Drula E."/>
            <person name="Lipzen A."/>
            <person name="Balint B."/>
            <person name="Henrissat B."/>
            <person name="Andreopoulos B."/>
            <person name="Martin F.M."/>
            <person name="Harder C.B."/>
            <person name="Rigling D."/>
            <person name="Ford K.L."/>
            <person name="Foster G.D."/>
            <person name="Pangilinan J."/>
            <person name="Papanicolaou A."/>
            <person name="Barry K."/>
            <person name="LaButti K."/>
            <person name="Viragh M."/>
            <person name="Koriabine M."/>
            <person name="Yan M."/>
            <person name="Riley R."/>
            <person name="Champramary S."/>
            <person name="Plett K.L."/>
            <person name="Tsai I.J."/>
            <person name="Slot J."/>
            <person name="Sipos G."/>
            <person name="Plett J."/>
            <person name="Nagy L.G."/>
            <person name="Grigoriev I.V."/>
        </authorList>
    </citation>
    <scope>NUCLEOTIDE SEQUENCE</scope>
    <source>
        <strain evidence="1">FPL87.14</strain>
    </source>
</reference>
<gene>
    <name evidence="1" type="ORF">EV421DRAFT_1131022</name>
</gene>
<evidence type="ECO:0000313" key="1">
    <source>
        <dbReference type="EMBL" id="KAK0436223.1"/>
    </source>
</evidence>
<dbReference type="EMBL" id="JAUEPT010000056">
    <property type="protein sequence ID" value="KAK0436223.1"/>
    <property type="molecule type" value="Genomic_DNA"/>
</dbReference>
<dbReference type="AlphaFoldDB" id="A0AA39J519"/>
<sequence>MTLIFVLAAHSHGYTKRRRSQTPPRTLTTENFKSQAPGLQCLRLFSHSSCCDVEVIEPILALSSRSRLYGTRCLERVISFKWRPPCLLTYRRVGAFITGNTLPHGVTISSLRVPERLIGYVAAQQTSASVFVSSIHPVIRGYGNHGWSGILFVQSSLLDRPKSRLPAAQMILNYFLRLRSRLFVMTSVRRSLDRRGRGRGDFCCP</sequence>
<proteinExistence type="predicted"/>